<evidence type="ECO:0000256" key="1">
    <source>
        <dbReference type="SAM" id="SignalP"/>
    </source>
</evidence>
<dbReference type="InterPro" id="IPR029058">
    <property type="entry name" value="AB_hydrolase_fold"/>
</dbReference>
<dbReference type="OrthoDB" id="1094867at2"/>
<dbReference type="EMBL" id="MSDF01000003">
    <property type="protein sequence ID" value="OPB00328.1"/>
    <property type="molecule type" value="Genomic_DNA"/>
</dbReference>
<evidence type="ECO:0000313" key="3">
    <source>
        <dbReference type="Proteomes" id="UP000190965"/>
    </source>
</evidence>
<proteinExistence type="predicted"/>
<accession>A0A1T2Z8F7</accession>
<reference evidence="2 3" key="1">
    <citation type="submission" date="2016-12" db="EMBL/GenBank/DDBJ databases">
        <title>Draft genome sequences of seven strains of Pseudomonas fluorescens that produce 4-formylaminooxyvinylglycine.</title>
        <authorList>
            <person name="Okrent R.A."/>
            <person name="Manning V.A."/>
            <person name="Trippe K.M."/>
        </authorList>
    </citation>
    <scope>NUCLEOTIDE SEQUENCE [LARGE SCALE GENOMIC DNA]</scope>
    <source>
        <strain evidence="2 3">P5A</strain>
    </source>
</reference>
<protein>
    <recommendedName>
        <fullName evidence="4">Alpha/beta hydrolase</fullName>
    </recommendedName>
</protein>
<comment type="caution">
    <text evidence="2">The sequence shown here is derived from an EMBL/GenBank/DDBJ whole genome shotgun (WGS) entry which is preliminary data.</text>
</comment>
<dbReference type="PANTHER" id="PTHR35560">
    <property type="entry name" value="BLL0132 PROTEIN"/>
    <property type="match status" value="1"/>
</dbReference>
<dbReference type="RefSeq" id="WP_078738258.1">
    <property type="nucleotide sequence ID" value="NZ_MSDF01000003.1"/>
</dbReference>
<gene>
    <name evidence="2" type="ORF">BFW87_01630</name>
</gene>
<organism evidence="2 3">
    <name type="scientific">Pseudomonas fluorescens</name>
    <dbReference type="NCBI Taxonomy" id="294"/>
    <lineage>
        <taxon>Bacteria</taxon>
        <taxon>Pseudomonadati</taxon>
        <taxon>Pseudomonadota</taxon>
        <taxon>Gammaproteobacteria</taxon>
        <taxon>Pseudomonadales</taxon>
        <taxon>Pseudomonadaceae</taxon>
        <taxon>Pseudomonas</taxon>
    </lineage>
</organism>
<feature type="chain" id="PRO_5012301085" description="Alpha/beta hydrolase" evidence="1">
    <location>
        <begin position="30"/>
        <end position="354"/>
    </location>
</feature>
<feature type="signal peptide" evidence="1">
    <location>
        <begin position="1"/>
        <end position="29"/>
    </location>
</feature>
<evidence type="ECO:0000313" key="2">
    <source>
        <dbReference type="EMBL" id="OPB00328.1"/>
    </source>
</evidence>
<dbReference type="Proteomes" id="UP000190965">
    <property type="component" value="Unassembled WGS sequence"/>
</dbReference>
<dbReference type="AlphaFoldDB" id="A0A1T2Z8F7"/>
<dbReference type="SUPFAM" id="SSF53474">
    <property type="entry name" value="alpha/beta-Hydrolases"/>
    <property type="match status" value="1"/>
</dbReference>
<name>A0A1T2Z8F7_PSEFL</name>
<sequence length="354" mass="39323">MFIRLSTSMKPFTLVVATLALMSTLTSCAKVDVHSENADKPEADARQVLRLGHDGSAYPFLVYANADLYNPPQTIERAVIILHGVQRDGGQYFNTGRKLLGNAHLPSASTLLIAPNFLTPTDSGVSDDMPLWPRDRWMHGSESQFGRKGIPAFQVLDDVVGYLSDRQRYPALKEIVMVSHSAGAQLMQRYAVMNDLDPGLKAHGLTIRYVVASPSSYVYFDDNRLQGGAFKPVVSILCPSYSRYRYGIEGAPAYLLNQHLSSRQVFARYAARDITYLVGGQDNNPTSRVLDTSCGANYQGDTRLDRQLNFVSYEQFLSTQWQIPLRHPQHTIPGIGHNAARLLGDKAVARMLFP</sequence>
<dbReference type="Gene3D" id="3.40.50.1820">
    <property type="entry name" value="alpha/beta hydrolase"/>
    <property type="match status" value="1"/>
</dbReference>
<keyword evidence="1" id="KW-0732">Signal</keyword>
<dbReference type="PROSITE" id="PS51257">
    <property type="entry name" value="PROKAR_LIPOPROTEIN"/>
    <property type="match status" value="1"/>
</dbReference>
<dbReference type="PANTHER" id="PTHR35560:SF3">
    <property type="entry name" value="PEPTIDASE S9 PROLYL OLIGOPEPTIDASE CATALYTIC DOMAIN-CONTAINING PROTEIN"/>
    <property type="match status" value="1"/>
</dbReference>
<evidence type="ECO:0008006" key="4">
    <source>
        <dbReference type="Google" id="ProtNLM"/>
    </source>
</evidence>